<dbReference type="STRING" id="1715693.PH7735_03146"/>
<dbReference type="Pfam" id="PF13692">
    <property type="entry name" value="Glyco_trans_1_4"/>
    <property type="match status" value="1"/>
</dbReference>
<gene>
    <name evidence="1" type="primary">pimB</name>
    <name evidence="1" type="ORF">PH7735_03146</name>
</gene>
<keyword evidence="1" id="KW-0808">Transferase</keyword>
<accession>A0A0P1IDY0</accession>
<protein>
    <submittedName>
        <fullName evidence="1">GDP-mannose-dependent alpha-(1-6)-phosphatidylinositol monomannoside mannosyltransferase</fullName>
        <ecNumber evidence="1">2.4.1.57</ecNumber>
    </submittedName>
</protein>
<dbReference type="PANTHER" id="PTHR45947">
    <property type="entry name" value="SULFOQUINOVOSYL TRANSFERASE SQD2"/>
    <property type="match status" value="1"/>
</dbReference>
<dbReference type="InterPro" id="IPR050194">
    <property type="entry name" value="Glycosyltransferase_grp1"/>
</dbReference>
<dbReference type="AlphaFoldDB" id="A0A0P1IDY0"/>
<dbReference type="Proteomes" id="UP000051870">
    <property type="component" value="Unassembled WGS sequence"/>
</dbReference>
<dbReference type="EC" id="2.4.1.57" evidence="1"/>
<dbReference type="PANTHER" id="PTHR45947:SF3">
    <property type="entry name" value="SULFOQUINOVOSYL TRANSFERASE SQD2"/>
    <property type="match status" value="1"/>
</dbReference>
<dbReference type="CDD" id="cd03801">
    <property type="entry name" value="GT4_PimA-like"/>
    <property type="match status" value="1"/>
</dbReference>
<keyword evidence="1" id="KW-0328">Glycosyltransferase</keyword>
<dbReference type="GeneID" id="83882135"/>
<name>A0A0P1IDY0_9RHOB</name>
<dbReference type="Gene3D" id="3.40.50.2000">
    <property type="entry name" value="Glycogen Phosphorylase B"/>
    <property type="match status" value="1"/>
</dbReference>
<dbReference type="EMBL" id="CYTW01000004">
    <property type="protein sequence ID" value="CUK07680.1"/>
    <property type="molecule type" value="Genomic_DNA"/>
</dbReference>
<proteinExistence type="predicted"/>
<reference evidence="2" key="1">
    <citation type="submission" date="2015-09" db="EMBL/GenBank/DDBJ databases">
        <authorList>
            <person name="Rodrigo-Torres Lidia"/>
            <person name="Arahal R.David."/>
        </authorList>
    </citation>
    <scope>NUCLEOTIDE SEQUENCE [LARGE SCALE GENOMIC DNA]</scope>
    <source>
        <strain evidence="2">CECT 7735</strain>
    </source>
</reference>
<sequence length="336" mass="36936">MARGVMRALTDADRGVTAELVSEFRCYDGKGDEARQDVLIAQAAKEAQGLIETGGWSAWVTYHSYYKAPDLLGPSVANTLGIPYLQIEATRAAKRLGGPWDRFARLADASCEAANAIFYLTAQDYEGLQPYEREGQPLVQLHPFLQMDDLPQPTQPEGPTLLSAGMMRHGDKLASYDILAQSLRHLKTTNWTLYLAGDGPARAEVEALFKPYADRVHFLGQLNQPELQQAYGRAGAFVWPGVNEAFGMVYLEAQAVGVPVVAQDRAGVRDVVPSSGLVEQGNPAFVAAEIDALFEQETYWTMRSKQARDLVKQQHLLGAARTRLWSVLGPLVEDTL</sequence>
<keyword evidence="2" id="KW-1185">Reference proteome</keyword>
<evidence type="ECO:0000313" key="1">
    <source>
        <dbReference type="EMBL" id="CUK07680.1"/>
    </source>
</evidence>
<dbReference type="GO" id="GO:0016757">
    <property type="term" value="F:glycosyltransferase activity"/>
    <property type="evidence" value="ECO:0007669"/>
    <property type="project" value="UniProtKB-KW"/>
</dbReference>
<evidence type="ECO:0000313" key="2">
    <source>
        <dbReference type="Proteomes" id="UP000051870"/>
    </source>
</evidence>
<dbReference type="SUPFAM" id="SSF53756">
    <property type="entry name" value="UDP-Glycosyltransferase/glycogen phosphorylase"/>
    <property type="match status" value="1"/>
</dbReference>
<organism evidence="1 2">
    <name type="scientific">Shimia thalassica</name>
    <dbReference type="NCBI Taxonomy" id="1715693"/>
    <lineage>
        <taxon>Bacteria</taxon>
        <taxon>Pseudomonadati</taxon>
        <taxon>Pseudomonadota</taxon>
        <taxon>Alphaproteobacteria</taxon>
        <taxon>Rhodobacterales</taxon>
        <taxon>Roseobacteraceae</taxon>
    </lineage>
</organism>
<dbReference type="RefSeq" id="WP_058312322.1">
    <property type="nucleotide sequence ID" value="NZ_CYTW01000004.1"/>
</dbReference>